<dbReference type="RefSeq" id="WP_039143495.1">
    <property type="nucleotide sequence ID" value="NZ_JSVC01000027.1"/>
</dbReference>
<feature type="modified residue" description="4-aspartylphosphate" evidence="3">
    <location>
        <position position="57"/>
    </location>
</feature>
<evidence type="ECO:0000256" key="1">
    <source>
        <dbReference type="ARBA" id="ARBA00022553"/>
    </source>
</evidence>
<dbReference type="Pfam" id="PF00072">
    <property type="entry name" value="Response_reg"/>
    <property type="match status" value="1"/>
</dbReference>
<dbReference type="AlphaFoldDB" id="A0A0C1IFA8"/>
<dbReference type="InterPro" id="IPR011006">
    <property type="entry name" value="CheY-like_superfamily"/>
</dbReference>
<dbReference type="PROSITE" id="PS50043">
    <property type="entry name" value="HTH_LUXR_2"/>
    <property type="match status" value="1"/>
</dbReference>
<evidence type="ECO:0000313" key="7">
    <source>
        <dbReference type="Proteomes" id="UP000031408"/>
    </source>
</evidence>
<dbReference type="OrthoDB" id="9797341at2"/>
<dbReference type="InterPro" id="IPR039420">
    <property type="entry name" value="WalR-like"/>
</dbReference>
<dbReference type="GO" id="GO:0003677">
    <property type="term" value="F:DNA binding"/>
    <property type="evidence" value="ECO:0007669"/>
    <property type="project" value="UniProtKB-KW"/>
</dbReference>
<evidence type="ECO:0000256" key="3">
    <source>
        <dbReference type="PROSITE-ProRule" id="PRU00169"/>
    </source>
</evidence>
<dbReference type="SUPFAM" id="SSF52172">
    <property type="entry name" value="CheY-like"/>
    <property type="match status" value="1"/>
</dbReference>
<organism evidence="6 7">
    <name type="scientific">Flavihumibacter solisilvae</name>
    <dbReference type="NCBI Taxonomy" id="1349421"/>
    <lineage>
        <taxon>Bacteria</taxon>
        <taxon>Pseudomonadati</taxon>
        <taxon>Bacteroidota</taxon>
        <taxon>Chitinophagia</taxon>
        <taxon>Chitinophagales</taxon>
        <taxon>Chitinophagaceae</taxon>
        <taxon>Flavihumibacter</taxon>
    </lineage>
</organism>
<feature type="domain" description="Response regulatory" evidence="5">
    <location>
        <begin position="5"/>
        <end position="122"/>
    </location>
</feature>
<dbReference type="GO" id="GO:0000160">
    <property type="term" value="P:phosphorelay signal transduction system"/>
    <property type="evidence" value="ECO:0007669"/>
    <property type="project" value="InterPro"/>
</dbReference>
<dbReference type="InterPro" id="IPR016032">
    <property type="entry name" value="Sig_transdc_resp-reg_C-effctor"/>
</dbReference>
<comment type="caution">
    <text evidence="6">The sequence shown here is derived from an EMBL/GenBank/DDBJ whole genome shotgun (WGS) entry which is preliminary data.</text>
</comment>
<evidence type="ECO:0000259" key="4">
    <source>
        <dbReference type="PROSITE" id="PS50043"/>
    </source>
</evidence>
<dbReference type="SUPFAM" id="SSF46894">
    <property type="entry name" value="C-terminal effector domain of the bipartite response regulators"/>
    <property type="match status" value="1"/>
</dbReference>
<keyword evidence="2" id="KW-0238">DNA-binding</keyword>
<dbReference type="InterPro" id="IPR001789">
    <property type="entry name" value="Sig_transdc_resp-reg_receiver"/>
</dbReference>
<dbReference type="PANTHER" id="PTHR43214:SF43">
    <property type="entry name" value="TWO-COMPONENT RESPONSE REGULATOR"/>
    <property type="match status" value="1"/>
</dbReference>
<dbReference type="SMART" id="SM00448">
    <property type="entry name" value="REC"/>
    <property type="match status" value="1"/>
</dbReference>
<reference evidence="6 7" key="1">
    <citation type="submission" date="2014-11" db="EMBL/GenBank/DDBJ databases">
        <title>Genome sequence of Flavihumibacter solisilvae 3-3.</title>
        <authorList>
            <person name="Zhou G."/>
            <person name="Li M."/>
            <person name="Wang G."/>
        </authorList>
    </citation>
    <scope>NUCLEOTIDE SEQUENCE [LARGE SCALE GENOMIC DNA]</scope>
    <source>
        <strain evidence="6 7">3-3</strain>
    </source>
</reference>
<keyword evidence="7" id="KW-1185">Reference proteome</keyword>
<dbReference type="Pfam" id="PF00196">
    <property type="entry name" value="GerE"/>
    <property type="match status" value="1"/>
</dbReference>
<dbReference type="PANTHER" id="PTHR43214">
    <property type="entry name" value="TWO-COMPONENT RESPONSE REGULATOR"/>
    <property type="match status" value="1"/>
</dbReference>
<dbReference type="PROSITE" id="PS50110">
    <property type="entry name" value="RESPONSE_REGULATORY"/>
    <property type="match status" value="1"/>
</dbReference>
<dbReference type="CDD" id="cd06170">
    <property type="entry name" value="LuxR_C_like"/>
    <property type="match status" value="1"/>
</dbReference>
<dbReference type="InterPro" id="IPR000792">
    <property type="entry name" value="Tscrpt_reg_LuxR_C"/>
</dbReference>
<dbReference type="PRINTS" id="PR00038">
    <property type="entry name" value="HTHLUXR"/>
</dbReference>
<accession>A0A0C1IFA8</accession>
<evidence type="ECO:0000256" key="2">
    <source>
        <dbReference type="ARBA" id="ARBA00023125"/>
    </source>
</evidence>
<dbReference type="CDD" id="cd17535">
    <property type="entry name" value="REC_NarL-like"/>
    <property type="match status" value="1"/>
</dbReference>
<keyword evidence="1 3" id="KW-0597">Phosphoprotein</keyword>
<dbReference type="Gene3D" id="3.40.50.2300">
    <property type="match status" value="1"/>
</dbReference>
<dbReference type="GO" id="GO:0006355">
    <property type="term" value="P:regulation of DNA-templated transcription"/>
    <property type="evidence" value="ECO:0007669"/>
    <property type="project" value="InterPro"/>
</dbReference>
<dbReference type="Proteomes" id="UP000031408">
    <property type="component" value="Unassembled WGS sequence"/>
</dbReference>
<evidence type="ECO:0008006" key="8">
    <source>
        <dbReference type="Google" id="ProtNLM"/>
    </source>
</evidence>
<evidence type="ECO:0000313" key="6">
    <source>
        <dbReference type="EMBL" id="KIC92835.1"/>
    </source>
</evidence>
<dbReference type="EMBL" id="JSVC01000027">
    <property type="protein sequence ID" value="KIC92835.1"/>
    <property type="molecule type" value="Genomic_DNA"/>
</dbReference>
<dbReference type="InterPro" id="IPR058245">
    <property type="entry name" value="NreC/VraR/RcsB-like_REC"/>
</dbReference>
<evidence type="ECO:0000259" key="5">
    <source>
        <dbReference type="PROSITE" id="PS50110"/>
    </source>
</evidence>
<gene>
    <name evidence="6" type="ORF">OI18_20665</name>
</gene>
<protein>
    <recommendedName>
        <fullName evidence="8">LuxR family transcriptional regulator</fullName>
    </recommendedName>
</protein>
<feature type="domain" description="HTH luxR-type" evidence="4">
    <location>
        <begin position="148"/>
        <end position="213"/>
    </location>
</feature>
<sequence>MSITRVYITDDHEMYLEGLSLLLQKHADVVVTGTSLSARHLLSRLPELSPEDVLLLDVHLPDMEEEDLIREIKKIRPNQRIIYLTLMRGTRYVHKLLKYEVQGYILKNATIDELVSAIKSVSDGSTYFSKEIDILSENDFRNTLTIEDRKVEEILSRREIEVLKLVCKEFSNAEIAQKLFLSISTVETHRKNLIAKLGVQNTVGLVKFAIRNNLID</sequence>
<name>A0A0C1IFA8_9BACT</name>
<dbReference type="STRING" id="1349421.OI18_20665"/>
<proteinExistence type="predicted"/>
<dbReference type="SMART" id="SM00421">
    <property type="entry name" value="HTH_LUXR"/>
    <property type="match status" value="1"/>
</dbReference>